<protein>
    <recommendedName>
        <fullName evidence="4">Integral membrane protein</fullName>
    </recommendedName>
</protein>
<comment type="caution">
    <text evidence="2">The sequence shown here is derived from an EMBL/GenBank/DDBJ whole genome shotgun (WGS) entry which is preliminary data.</text>
</comment>
<dbReference type="EMBL" id="JBHMBC010000014">
    <property type="protein sequence ID" value="MFB9819754.1"/>
    <property type="molecule type" value="Genomic_DNA"/>
</dbReference>
<evidence type="ECO:0000313" key="2">
    <source>
        <dbReference type="EMBL" id="MFB9819754.1"/>
    </source>
</evidence>
<gene>
    <name evidence="2" type="ORF">ACFFP1_09590</name>
</gene>
<name>A0ABV5XZL5_ARTRM</name>
<keyword evidence="1" id="KW-0472">Membrane</keyword>
<feature type="transmembrane region" description="Helical" evidence="1">
    <location>
        <begin position="46"/>
        <end position="67"/>
    </location>
</feature>
<keyword evidence="3" id="KW-1185">Reference proteome</keyword>
<sequence>MNGMLLRQRTALWLGVAGAALGLVAGVVQATLGAQIPEWSGYKNNPFGLGVLTVSLCLVALVGAVTLGRIPLPTPHRLAAAMGLLIPGLLCFTTVGVLWYLPGGLLLAATVLAVRAGETHESRHFVVTHWLSGLVSVLGLFELMLAVGTGVGWMAAIGIVGGIAVVLAPWVPSKLLRMTLLTLGTVPFALLTWWSIASPLLAVIALGLGAVATRRRTPVLATGRDS</sequence>
<dbReference type="Proteomes" id="UP001589702">
    <property type="component" value="Unassembled WGS sequence"/>
</dbReference>
<evidence type="ECO:0000313" key="3">
    <source>
        <dbReference type="Proteomes" id="UP001589702"/>
    </source>
</evidence>
<feature type="transmembrane region" description="Helical" evidence="1">
    <location>
        <begin position="191"/>
        <end position="212"/>
    </location>
</feature>
<keyword evidence="1" id="KW-0812">Transmembrane</keyword>
<accession>A0ABV5XZL5</accession>
<evidence type="ECO:0008006" key="4">
    <source>
        <dbReference type="Google" id="ProtNLM"/>
    </source>
</evidence>
<feature type="transmembrane region" description="Helical" evidence="1">
    <location>
        <begin position="122"/>
        <end position="141"/>
    </location>
</feature>
<dbReference type="RefSeq" id="WP_234750922.1">
    <property type="nucleotide sequence ID" value="NZ_BAAAWN010000001.1"/>
</dbReference>
<keyword evidence="1" id="KW-1133">Transmembrane helix</keyword>
<organism evidence="2 3">
    <name type="scientific">Arthrobacter ramosus</name>
    <dbReference type="NCBI Taxonomy" id="1672"/>
    <lineage>
        <taxon>Bacteria</taxon>
        <taxon>Bacillati</taxon>
        <taxon>Actinomycetota</taxon>
        <taxon>Actinomycetes</taxon>
        <taxon>Micrococcales</taxon>
        <taxon>Micrococcaceae</taxon>
        <taxon>Arthrobacter</taxon>
    </lineage>
</organism>
<reference evidence="2 3" key="1">
    <citation type="submission" date="2024-09" db="EMBL/GenBank/DDBJ databases">
        <authorList>
            <person name="Sun Q."/>
            <person name="Mori K."/>
        </authorList>
    </citation>
    <scope>NUCLEOTIDE SEQUENCE [LARGE SCALE GENOMIC DNA]</scope>
    <source>
        <strain evidence="2 3">JCM 1334</strain>
    </source>
</reference>
<feature type="transmembrane region" description="Helical" evidence="1">
    <location>
        <begin position="153"/>
        <end position="171"/>
    </location>
</feature>
<evidence type="ECO:0000256" key="1">
    <source>
        <dbReference type="SAM" id="Phobius"/>
    </source>
</evidence>
<feature type="transmembrane region" description="Helical" evidence="1">
    <location>
        <begin position="79"/>
        <end position="102"/>
    </location>
</feature>
<proteinExistence type="predicted"/>